<dbReference type="AlphaFoldDB" id="A0ABD1HUN1"/>
<feature type="compositionally biased region" description="Acidic residues" evidence="1">
    <location>
        <begin position="125"/>
        <end position="143"/>
    </location>
</feature>
<organism evidence="2 3">
    <name type="scientific">Salvia divinorum</name>
    <name type="common">Maria pastora</name>
    <name type="synonym">Diviner's sage</name>
    <dbReference type="NCBI Taxonomy" id="28513"/>
    <lineage>
        <taxon>Eukaryota</taxon>
        <taxon>Viridiplantae</taxon>
        <taxon>Streptophyta</taxon>
        <taxon>Embryophyta</taxon>
        <taxon>Tracheophyta</taxon>
        <taxon>Spermatophyta</taxon>
        <taxon>Magnoliopsida</taxon>
        <taxon>eudicotyledons</taxon>
        <taxon>Gunneridae</taxon>
        <taxon>Pentapetalae</taxon>
        <taxon>asterids</taxon>
        <taxon>lamiids</taxon>
        <taxon>Lamiales</taxon>
        <taxon>Lamiaceae</taxon>
        <taxon>Nepetoideae</taxon>
        <taxon>Mentheae</taxon>
        <taxon>Salviinae</taxon>
        <taxon>Salvia</taxon>
        <taxon>Salvia subgen. Calosphace</taxon>
    </lineage>
</organism>
<keyword evidence="3" id="KW-1185">Reference proteome</keyword>
<evidence type="ECO:0000313" key="2">
    <source>
        <dbReference type="EMBL" id="KAL1559877.1"/>
    </source>
</evidence>
<comment type="caution">
    <text evidence="2">The sequence shown here is derived from an EMBL/GenBank/DDBJ whole genome shotgun (WGS) entry which is preliminary data.</text>
</comment>
<sequence>MKKSAIQKDHTIYQVTLKEYYSTLFYVNRLIELNPSSQVYRNLHTRSKTQLKSLAPKPEDEAEFEEDDEYVDEDKHKLYEEEPEDEKIDDLGTKERNSSNFEDTIPKPKGYSQLDYSRWDRVQDDSSEEEDDGEREDGDEDDSQPQYRFCVKTVGVKAVK</sequence>
<feature type="region of interest" description="Disordered" evidence="1">
    <location>
        <begin position="47"/>
        <end position="149"/>
    </location>
</feature>
<dbReference type="PANTHER" id="PTHR47541:SF1">
    <property type="entry name" value="TETRATRICOPEPTIDE REPEAT (TPR)-LIKE SUPERFAMILY PROTEIN"/>
    <property type="match status" value="1"/>
</dbReference>
<evidence type="ECO:0000313" key="3">
    <source>
        <dbReference type="Proteomes" id="UP001567538"/>
    </source>
</evidence>
<accession>A0ABD1HUN1</accession>
<dbReference type="PANTHER" id="PTHR47541">
    <property type="entry name" value="TETRATRICOPEPTIDE REPEAT (TPR)-LIKE SUPERFAMILY PROTEIN"/>
    <property type="match status" value="1"/>
</dbReference>
<evidence type="ECO:0000256" key="1">
    <source>
        <dbReference type="SAM" id="MobiDB-lite"/>
    </source>
</evidence>
<name>A0ABD1HUN1_SALDI</name>
<protein>
    <submittedName>
        <fullName evidence="2">Sperm-associated antigen 1-like</fullName>
    </submittedName>
</protein>
<gene>
    <name evidence="2" type="ORF">AAHA92_10171</name>
</gene>
<proteinExistence type="predicted"/>
<feature type="compositionally biased region" description="Acidic residues" evidence="1">
    <location>
        <begin position="60"/>
        <end position="72"/>
    </location>
</feature>
<dbReference type="EMBL" id="JBEAFC010000004">
    <property type="protein sequence ID" value="KAL1559877.1"/>
    <property type="molecule type" value="Genomic_DNA"/>
</dbReference>
<dbReference type="Proteomes" id="UP001567538">
    <property type="component" value="Unassembled WGS sequence"/>
</dbReference>
<reference evidence="2 3" key="1">
    <citation type="submission" date="2024-06" db="EMBL/GenBank/DDBJ databases">
        <title>A chromosome level genome sequence of Diviner's sage (Salvia divinorum).</title>
        <authorList>
            <person name="Ford S.A."/>
            <person name="Ro D.-K."/>
            <person name="Ness R.W."/>
            <person name="Phillips M.A."/>
        </authorList>
    </citation>
    <scope>NUCLEOTIDE SEQUENCE [LARGE SCALE GENOMIC DNA]</scope>
    <source>
        <strain evidence="2">SAF-2024a</strain>
        <tissue evidence="2">Leaf</tissue>
    </source>
</reference>